<dbReference type="OrthoDB" id="9799895at2"/>
<protein>
    <recommendedName>
        <fullName evidence="4 12">Heme exporter protein B</fullName>
    </recommendedName>
</protein>
<evidence type="ECO:0000313" key="15">
    <source>
        <dbReference type="Proteomes" id="UP000554837"/>
    </source>
</evidence>
<evidence type="ECO:0000256" key="6">
    <source>
        <dbReference type="ARBA" id="ARBA00022475"/>
    </source>
</evidence>
<evidence type="ECO:0000256" key="10">
    <source>
        <dbReference type="ARBA" id="ARBA00022989"/>
    </source>
</evidence>
<feature type="transmembrane region" description="Helical" evidence="13">
    <location>
        <begin position="163"/>
        <end position="187"/>
    </location>
</feature>
<evidence type="ECO:0000256" key="13">
    <source>
        <dbReference type="SAM" id="Phobius"/>
    </source>
</evidence>
<dbReference type="PANTHER" id="PTHR30070:SF1">
    <property type="entry name" value="CYTOCHROME C BIOGENESIS B-RELATED"/>
    <property type="match status" value="1"/>
</dbReference>
<comment type="subcellular location">
    <subcellularLocation>
        <location evidence="2">Cell inner membrane</location>
        <topology evidence="2">Multi-pass membrane protein</topology>
    </subcellularLocation>
</comment>
<evidence type="ECO:0000256" key="7">
    <source>
        <dbReference type="ARBA" id="ARBA00022519"/>
    </source>
</evidence>
<dbReference type="InterPro" id="IPR026031">
    <property type="entry name" value="Cyt_c_CcmB_bac"/>
</dbReference>
<evidence type="ECO:0000256" key="1">
    <source>
        <dbReference type="ARBA" id="ARBA00002442"/>
    </source>
</evidence>
<evidence type="ECO:0000256" key="5">
    <source>
        <dbReference type="ARBA" id="ARBA00022448"/>
    </source>
</evidence>
<comment type="function">
    <text evidence="1 12">Required for the export of heme to the periplasm for the biogenesis of c-type cytochromes.</text>
</comment>
<dbReference type="GO" id="GO:1903607">
    <property type="term" value="P:cytochrome c biosynthetic process"/>
    <property type="evidence" value="ECO:0007669"/>
    <property type="project" value="TreeGrafter"/>
</dbReference>
<evidence type="ECO:0000256" key="11">
    <source>
        <dbReference type="ARBA" id="ARBA00023136"/>
    </source>
</evidence>
<keyword evidence="10 13" id="KW-1133">Transmembrane helix</keyword>
<dbReference type="NCBIfam" id="TIGR01190">
    <property type="entry name" value="ccmB"/>
    <property type="match status" value="1"/>
</dbReference>
<evidence type="ECO:0000256" key="9">
    <source>
        <dbReference type="ARBA" id="ARBA00022748"/>
    </source>
</evidence>
<dbReference type="PRINTS" id="PR01414">
    <property type="entry name" value="CCMBBIOGNSIS"/>
</dbReference>
<evidence type="ECO:0000256" key="4">
    <source>
        <dbReference type="ARBA" id="ARBA00016452"/>
    </source>
</evidence>
<proteinExistence type="inferred from homology"/>
<dbReference type="GO" id="GO:0005886">
    <property type="term" value="C:plasma membrane"/>
    <property type="evidence" value="ECO:0007669"/>
    <property type="project" value="UniProtKB-SubCell"/>
</dbReference>
<organism evidence="14 15">
    <name type="scientific">Inhella inkyongensis</name>
    <dbReference type="NCBI Taxonomy" id="392593"/>
    <lineage>
        <taxon>Bacteria</taxon>
        <taxon>Pseudomonadati</taxon>
        <taxon>Pseudomonadota</taxon>
        <taxon>Betaproteobacteria</taxon>
        <taxon>Burkholderiales</taxon>
        <taxon>Sphaerotilaceae</taxon>
        <taxon>Inhella</taxon>
    </lineage>
</organism>
<name>A0A840S1K5_9BURK</name>
<keyword evidence="11 12" id="KW-0472">Membrane</keyword>
<feature type="transmembrane region" description="Helical" evidence="13">
    <location>
        <begin position="137"/>
        <end position="156"/>
    </location>
</feature>
<dbReference type="RefSeq" id="WP_138854950.1">
    <property type="nucleotide sequence ID" value="NZ_CP040709.1"/>
</dbReference>
<keyword evidence="8 13" id="KW-0812">Transmembrane</keyword>
<gene>
    <name evidence="14" type="ORF">HNQ51_002346</name>
</gene>
<reference evidence="14 15" key="1">
    <citation type="submission" date="2020-08" db="EMBL/GenBank/DDBJ databases">
        <title>Genomic Encyclopedia of Type Strains, Phase IV (KMG-IV): sequencing the most valuable type-strain genomes for metagenomic binning, comparative biology and taxonomic classification.</title>
        <authorList>
            <person name="Goeker M."/>
        </authorList>
    </citation>
    <scope>NUCLEOTIDE SEQUENCE [LARGE SCALE GENOMIC DNA]</scope>
    <source>
        <strain evidence="14 15">DSM 23958</strain>
    </source>
</reference>
<dbReference type="Pfam" id="PF03379">
    <property type="entry name" value="CcmB"/>
    <property type="match status" value="1"/>
</dbReference>
<keyword evidence="7 12" id="KW-0997">Cell inner membrane</keyword>
<dbReference type="InterPro" id="IPR003544">
    <property type="entry name" value="Cyt_c_biogenesis_CcmB"/>
</dbReference>
<dbReference type="GO" id="GO:0015232">
    <property type="term" value="F:heme transmembrane transporter activity"/>
    <property type="evidence" value="ECO:0007669"/>
    <property type="project" value="InterPro"/>
</dbReference>
<comment type="similarity">
    <text evidence="3 12">Belongs to the CcmB/CycW/HelB family.</text>
</comment>
<feature type="transmembrane region" description="Helical" evidence="13">
    <location>
        <begin position="56"/>
        <end position="74"/>
    </location>
</feature>
<evidence type="ECO:0000313" key="14">
    <source>
        <dbReference type="EMBL" id="MBB5205027.1"/>
    </source>
</evidence>
<dbReference type="Proteomes" id="UP000554837">
    <property type="component" value="Unassembled WGS sequence"/>
</dbReference>
<keyword evidence="5 12" id="KW-0813">Transport</keyword>
<evidence type="ECO:0000256" key="12">
    <source>
        <dbReference type="PIRNR" id="PIRNR002764"/>
    </source>
</evidence>
<feature type="transmembrane region" description="Helical" evidence="13">
    <location>
        <begin position="25"/>
        <end position="44"/>
    </location>
</feature>
<accession>A0A840S1K5</accession>
<sequence>MSGLAFATTVIRRELRLAARRPTEALLPVVFFVVAASLFPLGIGPEPDTLRHIAPGVLWVGALLATLLSLGPLWGGDWQDGSLDQLLLAGQPAWLLALAKAVAHWLTHGLPLLLAAPLLALMFGLTGMPLAVLMAGLGLGTPVLSLLGAFGAALTLGLRAGGLLNLLIVLPLAIPTLIFGSGAVGAYESGLAVGGHLSLLGALLIATLLGAPPATAAALKIATQ</sequence>
<evidence type="ECO:0000256" key="2">
    <source>
        <dbReference type="ARBA" id="ARBA00004429"/>
    </source>
</evidence>
<keyword evidence="9 12" id="KW-0201">Cytochrome c-type biogenesis</keyword>
<keyword evidence="6 12" id="KW-1003">Cell membrane</keyword>
<dbReference type="PIRSF" id="PIRSF002764">
    <property type="entry name" value="CcmB"/>
    <property type="match status" value="1"/>
</dbReference>
<comment type="caution">
    <text evidence="14">The sequence shown here is derived from an EMBL/GenBank/DDBJ whole genome shotgun (WGS) entry which is preliminary data.</text>
</comment>
<dbReference type="GO" id="GO:0017004">
    <property type="term" value="P:cytochrome complex assembly"/>
    <property type="evidence" value="ECO:0007669"/>
    <property type="project" value="UniProtKB-KW"/>
</dbReference>
<dbReference type="AlphaFoldDB" id="A0A840S1K5"/>
<feature type="transmembrane region" description="Helical" evidence="13">
    <location>
        <begin position="110"/>
        <end position="131"/>
    </location>
</feature>
<evidence type="ECO:0000256" key="8">
    <source>
        <dbReference type="ARBA" id="ARBA00022692"/>
    </source>
</evidence>
<dbReference type="EMBL" id="JACHHO010000003">
    <property type="protein sequence ID" value="MBB5205027.1"/>
    <property type="molecule type" value="Genomic_DNA"/>
</dbReference>
<evidence type="ECO:0000256" key="3">
    <source>
        <dbReference type="ARBA" id="ARBA00010544"/>
    </source>
</evidence>
<dbReference type="PANTHER" id="PTHR30070">
    <property type="entry name" value="HEME EXPORTER PROTEIN B"/>
    <property type="match status" value="1"/>
</dbReference>
<feature type="transmembrane region" description="Helical" evidence="13">
    <location>
        <begin position="199"/>
        <end position="219"/>
    </location>
</feature>
<keyword evidence="15" id="KW-1185">Reference proteome</keyword>